<gene>
    <name evidence="1" type="ORF">MILVUS5_LOCUS7432</name>
</gene>
<name>A0ACB0IXH9_TRIPR</name>
<comment type="caution">
    <text evidence="1">The sequence shown here is derived from an EMBL/GenBank/DDBJ whole genome shotgun (WGS) entry which is preliminary data.</text>
</comment>
<sequence>MLLLKSWRKFMLKFLLLNQYGSMEIIEYFLLAVIDPNKPALEAWAGKNDMKMEFGSLCEDSRTKSYILGELVKIAKEKKLKDFEFIKVVHIDPVTFDMERDLIAPTFKKKIP</sequence>
<reference evidence="1" key="1">
    <citation type="submission" date="2023-10" db="EMBL/GenBank/DDBJ databases">
        <authorList>
            <person name="Rodriguez Cubillos JULIANA M."/>
            <person name="De Vega J."/>
        </authorList>
    </citation>
    <scope>NUCLEOTIDE SEQUENCE</scope>
</reference>
<organism evidence="1 2">
    <name type="scientific">Trifolium pratense</name>
    <name type="common">Red clover</name>
    <dbReference type="NCBI Taxonomy" id="57577"/>
    <lineage>
        <taxon>Eukaryota</taxon>
        <taxon>Viridiplantae</taxon>
        <taxon>Streptophyta</taxon>
        <taxon>Embryophyta</taxon>
        <taxon>Tracheophyta</taxon>
        <taxon>Spermatophyta</taxon>
        <taxon>Magnoliopsida</taxon>
        <taxon>eudicotyledons</taxon>
        <taxon>Gunneridae</taxon>
        <taxon>Pentapetalae</taxon>
        <taxon>rosids</taxon>
        <taxon>fabids</taxon>
        <taxon>Fabales</taxon>
        <taxon>Fabaceae</taxon>
        <taxon>Papilionoideae</taxon>
        <taxon>50 kb inversion clade</taxon>
        <taxon>NPAAA clade</taxon>
        <taxon>Hologalegina</taxon>
        <taxon>IRL clade</taxon>
        <taxon>Trifolieae</taxon>
        <taxon>Trifolium</taxon>
    </lineage>
</organism>
<evidence type="ECO:0000313" key="1">
    <source>
        <dbReference type="EMBL" id="CAJ2637024.1"/>
    </source>
</evidence>
<dbReference type="EMBL" id="CASHSV030000013">
    <property type="protein sequence ID" value="CAJ2637024.1"/>
    <property type="molecule type" value="Genomic_DNA"/>
</dbReference>
<accession>A0ACB0IXH9</accession>
<dbReference type="Proteomes" id="UP001177021">
    <property type="component" value="Unassembled WGS sequence"/>
</dbReference>
<keyword evidence="2" id="KW-1185">Reference proteome</keyword>
<protein>
    <submittedName>
        <fullName evidence="1">Uncharacterized protein</fullName>
    </submittedName>
</protein>
<evidence type="ECO:0000313" key="2">
    <source>
        <dbReference type="Proteomes" id="UP001177021"/>
    </source>
</evidence>
<proteinExistence type="predicted"/>